<evidence type="ECO:0000256" key="1">
    <source>
        <dbReference type="ARBA" id="ARBA00010617"/>
    </source>
</evidence>
<keyword evidence="3" id="KW-1185">Reference proteome</keyword>
<dbReference type="Pfam" id="PF00067">
    <property type="entry name" value="p450"/>
    <property type="match status" value="1"/>
</dbReference>
<dbReference type="InterPro" id="IPR001128">
    <property type="entry name" value="Cyt_P450"/>
</dbReference>
<dbReference type="PANTHER" id="PTHR24305">
    <property type="entry name" value="CYTOCHROME P450"/>
    <property type="match status" value="1"/>
</dbReference>
<proteinExistence type="inferred from homology"/>
<dbReference type="SUPFAM" id="SSF48264">
    <property type="entry name" value="Cytochrome P450"/>
    <property type="match status" value="1"/>
</dbReference>
<evidence type="ECO:0000313" key="3">
    <source>
        <dbReference type="Proteomes" id="UP001610563"/>
    </source>
</evidence>
<comment type="caution">
    <text evidence="2">The sequence shown here is derived from an EMBL/GenBank/DDBJ whole genome shotgun (WGS) entry which is preliminary data.</text>
</comment>
<gene>
    <name evidence="2" type="ORF">BJX66DRAFT_309251</name>
</gene>
<evidence type="ECO:0000313" key="2">
    <source>
        <dbReference type="EMBL" id="KAL2788174.1"/>
    </source>
</evidence>
<accession>A0ABR4FY25</accession>
<comment type="similarity">
    <text evidence="1">Belongs to the cytochrome P450 family.</text>
</comment>
<dbReference type="EMBL" id="JBFTWV010000083">
    <property type="protein sequence ID" value="KAL2788174.1"/>
    <property type="molecule type" value="Genomic_DNA"/>
</dbReference>
<dbReference type="InterPro" id="IPR050121">
    <property type="entry name" value="Cytochrome_P450_monoxygenase"/>
</dbReference>
<dbReference type="InterPro" id="IPR036396">
    <property type="entry name" value="Cyt_P450_sf"/>
</dbReference>
<name>A0ABR4FY25_9EURO</name>
<dbReference type="PRINTS" id="PR00463">
    <property type="entry name" value="EP450I"/>
</dbReference>
<dbReference type="PRINTS" id="PR00385">
    <property type="entry name" value="P450"/>
</dbReference>
<sequence>MGLLVLSCVVLALAIIKLVYAHFFSPLSHIPSASVLAPISRLLWEFPAEHRGQVTLALPKLHKKLGPLVRIGPKRLSFYDIDIYKQVHKPGSAFVKDPRVYSQFVQDGHPALFSITDPKEHALRRRHMGLLFNRSRVPFLSQMMLEEVLHFGELLRVLSTRNGLIDLIPTCRALEADIVSRFAFGNAIGAVDSLLSAGKELQIIRENDLQSSKMPLYTNFPSLVKTVQFLLSTFSNLTGRYRSSLESQIKFEEWANDQLKATLDPETAPGKSFLKVMAGARILEQCALSEAKEMLGPGTDTTSATLAHILWALSLNKPLQEGLVSDLAAAKWPTDMTALESIPTLMACVMEGIRWTGAAAAMLPRIVPPSGAVLGGIQVPGGTMVSSSPIWYLRDETAFPDPDRFRPSRWLGRNNKDLATLQNEHYVPFSKGASSCVGIHFAYLELYLSLSQILRRYCIEPSDISMVDIECEAILPPRREWVSAVPISPLRVHLSERDL</sequence>
<reference evidence="2 3" key="1">
    <citation type="submission" date="2024-07" db="EMBL/GenBank/DDBJ databases">
        <title>Section-level genome sequencing and comparative genomics of Aspergillus sections Usti and Cavernicolus.</title>
        <authorList>
            <consortium name="Lawrence Berkeley National Laboratory"/>
            <person name="Nybo J.L."/>
            <person name="Vesth T.C."/>
            <person name="Theobald S."/>
            <person name="Frisvad J.C."/>
            <person name="Larsen T.O."/>
            <person name="Kjaerboelling I."/>
            <person name="Rothschild-Mancinelli K."/>
            <person name="Lyhne E.K."/>
            <person name="Kogle M.E."/>
            <person name="Barry K."/>
            <person name="Clum A."/>
            <person name="Na H."/>
            <person name="Ledsgaard L."/>
            <person name="Lin J."/>
            <person name="Lipzen A."/>
            <person name="Kuo A."/>
            <person name="Riley R."/>
            <person name="Mondo S."/>
            <person name="Labutti K."/>
            <person name="Haridas S."/>
            <person name="Pangalinan J."/>
            <person name="Salamov A.A."/>
            <person name="Simmons B.A."/>
            <person name="Magnuson J.K."/>
            <person name="Chen J."/>
            <person name="Drula E."/>
            <person name="Henrissat B."/>
            <person name="Wiebenga A."/>
            <person name="Lubbers R.J."/>
            <person name="Gomes A.C."/>
            <person name="Makela M.R."/>
            <person name="Stajich J."/>
            <person name="Grigoriev I.V."/>
            <person name="Mortensen U.H."/>
            <person name="De Vries R.P."/>
            <person name="Baker S.E."/>
            <person name="Andersen M.R."/>
        </authorList>
    </citation>
    <scope>NUCLEOTIDE SEQUENCE [LARGE SCALE GENOMIC DNA]</scope>
    <source>
        <strain evidence="2 3">CBS 209.92</strain>
    </source>
</reference>
<dbReference type="PANTHER" id="PTHR24305:SF218">
    <property type="entry name" value="P450, PUTATIVE (EUROFUNG)-RELATED"/>
    <property type="match status" value="1"/>
</dbReference>
<protein>
    <submittedName>
        <fullName evidence="2">Benzoate 4-monooxygenase cytochrome p450</fullName>
    </submittedName>
</protein>
<dbReference type="InterPro" id="IPR002401">
    <property type="entry name" value="Cyt_P450_E_grp-I"/>
</dbReference>
<organism evidence="2 3">
    <name type="scientific">Aspergillus keveii</name>
    <dbReference type="NCBI Taxonomy" id="714993"/>
    <lineage>
        <taxon>Eukaryota</taxon>
        <taxon>Fungi</taxon>
        <taxon>Dikarya</taxon>
        <taxon>Ascomycota</taxon>
        <taxon>Pezizomycotina</taxon>
        <taxon>Eurotiomycetes</taxon>
        <taxon>Eurotiomycetidae</taxon>
        <taxon>Eurotiales</taxon>
        <taxon>Aspergillaceae</taxon>
        <taxon>Aspergillus</taxon>
        <taxon>Aspergillus subgen. Nidulantes</taxon>
    </lineage>
</organism>
<dbReference type="Gene3D" id="1.10.630.10">
    <property type="entry name" value="Cytochrome P450"/>
    <property type="match status" value="1"/>
</dbReference>
<dbReference type="Proteomes" id="UP001610563">
    <property type="component" value="Unassembled WGS sequence"/>
</dbReference>